<evidence type="ECO:0000313" key="9">
    <source>
        <dbReference type="Proteomes" id="UP000053841"/>
    </source>
</evidence>
<proteinExistence type="inferred from homology"/>
<evidence type="ECO:0000313" key="8">
    <source>
        <dbReference type="EMBL" id="EUC28614.1"/>
    </source>
</evidence>
<dbReference type="InterPro" id="IPR020843">
    <property type="entry name" value="ER"/>
</dbReference>
<dbReference type="InterPro" id="IPR036291">
    <property type="entry name" value="NAD(P)-bd_dom_sf"/>
</dbReference>
<keyword evidence="3" id="KW-0479">Metal-binding</keyword>
<dbReference type="GO" id="GO:0005737">
    <property type="term" value="C:cytoplasm"/>
    <property type="evidence" value="ECO:0007669"/>
    <property type="project" value="TreeGrafter"/>
</dbReference>
<dbReference type="GO" id="GO:0046872">
    <property type="term" value="F:metal ion binding"/>
    <property type="evidence" value="ECO:0007669"/>
    <property type="project" value="UniProtKB-KW"/>
</dbReference>
<dbReference type="Pfam" id="PF08240">
    <property type="entry name" value="ADH_N"/>
    <property type="match status" value="1"/>
</dbReference>
<comment type="similarity">
    <text evidence="2">Belongs to the zinc-containing alcohol dehydrogenase family.</text>
</comment>
<dbReference type="HOGENOM" id="CLU_026673_20_1_1"/>
<dbReference type="PANTHER" id="PTHR42940">
    <property type="entry name" value="ALCOHOL DEHYDROGENASE 1-RELATED"/>
    <property type="match status" value="1"/>
</dbReference>
<evidence type="ECO:0000256" key="1">
    <source>
        <dbReference type="ARBA" id="ARBA00001947"/>
    </source>
</evidence>
<dbReference type="eggNOG" id="KOG0023">
    <property type="taxonomic scope" value="Eukaryota"/>
</dbReference>
<dbReference type="Gene3D" id="3.90.180.10">
    <property type="entry name" value="Medium-chain alcohol dehydrogenases, catalytic domain"/>
    <property type="match status" value="1"/>
</dbReference>
<dbReference type="SMART" id="SM00829">
    <property type="entry name" value="PKS_ER"/>
    <property type="match status" value="1"/>
</dbReference>
<dbReference type="InterPro" id="IPR011032">
    <property type="entry name" value="GroES-like_sf"/>
</dbReference>
<dbReference type="Gene3D" id="3.40.50.720">
    <property type="entry name" value="NAD(P)-binding Rossmann-like Domain"/>
    <property type="match status" value="1"/>
</dbReference>
<keyword evidence="6" id="KW-0520">NAD</keyword>
<dbReference type="PANTHER" id="PTHR42940:SF8">
    <property type="entry name" value="VACUOLAR PROTEIN SORTING-ASSOCIATED PROTEIN 11"/>
    <property type="match status" value="1"/>
</dbReference>
<dbReference type="InterPro" id="IPR013154">
    <property type="entry name" value="ADH-like_N"/>
</dbReference>
<dbReference type="SUPFAM" id="SSF50129">
    <property type="entry name" value="GroES-like"/>
    <property type="match status" value="1"/>
</dbReference>
<dbReference type="AlphaFoldDB" id="W6Y0T1"/>
<evidence type="ECO:0000256" key="2">
    <source>
        <dbReference type="ARBA" id="ARBA00008072"/>
    </source>
</evidence>
<evidence type="ECO:0000256" key="6">
    <source>
        <dbReference type="ARBA" id="ARBA00023027"/>
    </source>
</evidence>
<dbReference type="EMBL" id="KI964799">
    <property type="protein sequence ID" value="EUC28614.1"/>
    <property type="molecule type" value="Genomic_DNA"/>
</dbReference>
<evidence type="ECO:0000256" key="3">
    <source>
        <dbReference type="ARBA" id="ARBA00022723"/>
    </source>
</evidence>
<dbReference type="FunFam" id="3.40.50.720:FF:000039">
    <property type="entry name" value="Alcohol dehydrogenase AdhP"/>
    <property type="match status" value="1"/>
</dbReference>
<evidence type="ECO:0000256" key="4">
    <source>
        <dbReference type="ARBA" id="ARBA00022833"/>
    </source>
</evidence>
<dbReference type="OrthoDB" id="256333at2759"/>
<keyword evidence="9" id="KW-1185">Reference proteome</keyword>
<dbReference type="STRING" id="930089.W6Y0T1"/>
<keyword evidence="4" id="KW-0862">Zinc</keyword>
<dbReference type="GeneID" id="19149358"/>
<accession>W6Y0T1</accession>
<dbReference type="RefSeq" id="XP_007717070.1">
    <property type="nucleotide sequence ID" value="XM_007718880.1"/>
</dbReference>
<dbReference type="KEGG" id="bze:COCCADRAFT_40885"/>
<dbReference type="GO" id="GO:0004022">
    <property type="term" value="F:alcohol dehydrogenase (NAD+) activity"/>
    <property type="evidence" value="ECO:0007669"/>
    <property type="project" value="TreeGrafter"/>
</dbReference>
<dbReference type="InterPro" id="IPR013149">
    <property type="entry name" value="ADH-like_C"/>
</dbReference>
<reference evidence="8 9" key="1">
    <citation type="journal article" date="2013" name="PLoS Genet.">
        <title>Comparative genome structure, secondary metabolite, and effector coding capacity across Cochliobolus pathogens.</title>
        <authorList>
            <person name="Condon B.J."/>
            <person name="Leng Y."/>
            <person name="Wu D."/>
            <person name="Bushley K.E."/>
            <person name="Ohm R.A."/>
            <person name="Otillar R."/>
            <person name="Martin J."/>
            <person name="Schackwitz W."/>
            <person name="Grimwood J."/>
            <person name="MohdZainudin N."/>
            <person name="Xue C."/>
            <person name="Wang R."/>
            <person name="Manning V.A."/>
            <person name="Dhillon B."/>
            <person name="Tu Z.J."/>
            <person name="Steffenson B.J."/>
            <person name="Salamov A."/>
            <person name="Sun H."/>
            <person name="Lowry S."/>
            <person name="LaButti K."/>
            <person name="Han J."/>
            <person name="Copeland A."/>
            <person name="Lindquist E."/>
            <person name="Barry K."/>
            <person name="Schmutz J."/>
            <person name="Baker S.E."/>
            <person name="Ciuffetti L.M."/>
            <person name="Grigoriev I.V."/>
            <person name="Zhong S."/>
            <person name="Turgeon B.G."/>
        </authorList>
    </citation>
    <scope>NUCLEOTIDE SEQUENCE [LARGE SCALE GENOMIC DNA]</scope>
    <source>
        <strain evidence="8 9">26-R-13</strain>
    </source>
</reference>
<evidence type="ECO:0000259" key="7">
    <source>
        <dbReference type="SMART" id="SM00829"/>
    </source>
</evidence>
<dbReference type="SUPFAM" id="SSF51735">
    <property type="entry name" value="NAD(P)-binding Rossmann-fold domains"/>
    <property type="match status" value="1"/>
</dbReference>
<name>W6Y0T1_COCC2</name>
<dbReference type="Proteomes" id="UP000053841">
    <property type="component" value="Unassembled WGS sequence"/>
</dbReference>
<protein>
    <recommendedName>
        <fullName evidence="7">Enoyl reductase (ER) domain-containing protein</fullName>
    </recommendedName>
</protein>
<organism evidence="8 9">
    <name type="scientific">Cochliobolus carbonum (strain 26-R-13)</name>
    <name type="common">Maize leaf spot fungus</name>
    <name type="synonym">Bipolaris zeicola</name>
    <dbReference type="NCBI Taxonomy" id="930089"/>
    <lineage>
        <taxon>Eukaryota</taxon>
        <taxon>Fungi</taxon>
        <taxon>Dikarya</taxon>
        <taxon>Ascomycota</taxon>
        <taxon>Pezizomycotina</taxon>
        <taxon>Dothideomycetes</taxon>
        <taxon>Pleosporomycetidae</taxon>
        <taxon>Pleosporales</taxon>
        <taxon>Pleosporineae</taxon>
        <taxon>Pleosporaceae</taxon>
        <taxon>Bipolaris</taxon>
    </lineage>
</organism>
<comment type="cofactor">
    <cofactor evidence="1">
        <name>Zn(2+)</name>
        <dbReference type="ChEBI" id="CHEBI:29105"/>
    </cofactor>
</comment>
<evidence type="ECO:0000256" key="5">
    <source>
        <dbReference type="ARBA" id="ARBA00023002"/>
    </source>
</evidence>
<dbReference type="Pfam" id="PF00107">
    <property type="entry name" value="ADH_zinc_N"/>
    <property type="match status" value="1"/>
</dbReference>
<keyword evidence="5" id="KW-0560">Oxidoreductase</keyword>
<sequence>MAPLHSIPSTMRAAVIEEFQKPYQFRETPTPGKPTGHDLLIKVLAASYCHTDAVLVEGKMSQDLPRIGCHEFAGRVVAAGSDVSKDLNIAIGDEVGVPGRAYHPCGTCNECILDHGDPEGYSPYCLKAKNLGLTMDGGFCEYALVDSRQVAPIPEGMTALEAAPLMCAGLTIWSALERVKEASTIAIIGAGGGLGHLGVQFAAHLGKRTVAVDRGDRPLKLLKTVVDQMGPSTPGSTLLVDSLVHDAKYVVQDVMDGGVEAVVFLPESQAAFDYGMQLLRNHGTMVVVSFPGELRFSAKDLVFRDIKVIGSLVGRNHQLRQMLDFAAKNKIEAVTTLYALEDLNDLVNQHRTGMGGKLVVDMNQKGNGGKPLT</sequence>
<gene>
    <name evidence="8" type="ORF">COCCADRAFT_40885</name>
</gene>
<feature type="domain" description="Enoyl reductase (ER)" evidence="7">
    <location>
        <begin position="14"/>
        <end position="360"/>
    </location>
</feature>